<comment type="caution">
    <text evidence="3">The sequence shown here is derived from an EMBL/GenBank/DDBJ whole genome shotgun (WGS) entry which is preliminary data.</text>
</comment>
<evidence type="ECO:0008006" key="5">
    <source>
        <dbReference type="Google" id="ProtNLM"/>
    </source>
</evidence>
<dbReference type="Gene3D" id="3.40.50.150">
    <property type="entry name" value="Vaccinia Virus protein VP39"/>
    <property type="match status" value="1"/>
</dbReference>
<proteinExistence type="predicted"/>
<accession>A3JY02</accession>
<keyword evidence="4" id="KW-1185">Reference proteome</keyword>
<evidence type="ECO:0000259" key="1">
    <source>
        <dbReference type="Pfam" id="PF10119"/>
    </source>
</evidence>
<dbReference type="InterPro" id="IPR029063">
    <property type="entry name" value="SAM-dependent_MTases_sf"/>
</dbReference>
<dbReference type="SUPFAM" id="SSF53335">
    <property type="entry name" value="S-adenosyl-L-methionine-dependent methyltransferases"/>
    <property type="match status" value="1"/>
</dbReference>
<dbReference type="Pfam" id="PF10119">
    <property type="entry name" value="MethyTransf_Reg"/>
    <property type="match status" value="1"/>
</dbReference>
<dbReference type="InterPro" id="IPR050723">
    <property type="entry name" value="CFA/CMAS"/>
</dbReference>
<organism evidence="3 4">
    <name type="scientific">Sagittula stellata (strain ATCC 700073 / DSM 11524 / E-37)</name>
    <dbReference type="NCBI Taxonomy" id="388399"/>
    <lineage>
        <taxon>Bacteria</taxon>
        <taxon>Pseudomonadati</taxon>
        <taxon>Pseudomonadota</taxon>
        <taxon>Alphaproteobacteria</taxon>
        <taxon>Rhodobacterales</taxon>
        <taxon>Roseobacteraceae</taxon>
        <taxon>Sagittula</taxon>
    </lineage>
</organism>
<reference evidence="3 4" key="1">
    <citation type="submission" date="2006-06" db="EMBL/GenBank/DDBJ databases">
        <authorList>
            <person name="Moran M.A."/>
            <person name="Ferriera S."/>
            <person name="Johnson J."/>
            <person name="Kravitz S."/>
            <person name="Beeson K."/>
            <person name="Sutton G."/>
            <person name="Rogers Y.-H."/>
            <person name="Friedman R."/>
            <person name="Frazier M."/>
            <person name="Venter J.C."/>
        </authorList>
    </citation>
    <scope>NUCLEOTIDE SEQUENCE [LARGE SCALE GENOMIC DNA]</scope>
    <source>
        <strain evidence="3 4">E-37</strain>
    </source>
</reference>
<dbReference type="InterPro" id="IPR018773">
    <property type="entry name" value="MeTrfase_reg_dom_prd"/>
</dbReference>
<dbReference type="Proteomes" id="UP000005713">
    <property type="component" value="Unassembled WGS sequence"/>
</dbReference>
<sequence length="461" mass="50303">MGKRMSDWSNGYPTDSVYIDAIQPAISPWRWHQSLAFAGRDAPDPGKPFRFLELGCGSATTLIGLAAAYPWAEFTGYDFMPECVMQANALIAETGMTNVEVREASFAEMAQETPAEKYDFASAHGVWTWVPETVRRDIVAVMGRWLAPGAVFYVGYNTAAGWAASEPIRKIFAEVPKGPPGNPYGPAREAVSHWLTLMGETNPGVRAHWATMADRDDHFLAHELGNPHGTGVWMEEVAAPLADAKMAYGGPAVLAENMDGPFLDEPRLDLLRQAVAEGWGEAARDLLHGRFFRKDLYHRGAPFLGASEMVARMRALDVVPWDQEIRLTTHLGIYRRLKHHLQDDLVAALHARAAEGATLGDCADVLGDNPAQTFQIAMLALASGKLLDRRPAEQIAASEEGCDRFNMAMLRRLQTGAPSPGLVSPVIGGAIEVQEETHRTALAEGEPGPDLARRLRMLGVA</sequence>
<feature type="domain" description="Methyltransferase regulatory" evidence="1">
    <location>
        <begin position="216"/>
        <end position="299"/>
    </location>
</feature>
<evidence type="ECO:0000313" key="4">
    <source>
        <dbReference type="Proteomes" id="UP000005713"/>
    </source>
</evidence>
<dbReference type="Pfam" id="PF13649">
    <property type="entry name" value="Methyltransf_25"/>
    <property type="match status" value="1"/>
</dbReference>
<name>A3JY02_SAGS3</name>
<gene>
    <name evidence="3" type="ORF">SSE37_20322</name>
</gene>
<feature type="domain" description="Methyltransferase" evidence="2">
    <location>
        <begin position="52"/>
        <end position="149"/>
    </location>
</feature>
<dbReference type="PANTHER" id="PTHR43667:SF2">
    <property type="entry name" value="FATTY ACID C-METHYL TRANSFERASE"/>
    <property type="match status" value="1"/>
</dbReference>
<dbReference type="eggNOG" id="COG4106">
    <property type="taxonomic scope" value="Bacteria"/>
</dbReference>
<dbReference type="InterPro" id="IPR041698">
    <property type="entry name" value="Methyltransf_25"/>
</dbReference>
<dbReference type="CDD" id="cd02440">
    <property type="entry name" value="AdoMet_MTases"/>
    <property type="match status" value="1"/>
</dbReference>
<dbReference type="EMBL" id="AAYA01000001">
    <property type="protein sequence ID" value="EBA10388.1"/>
    <property type="molecule type" value="Genomic_DNA"/>
</dbReference>
<evidence type="ECO:0000259" key="2">
    <source>
        <dbReference type="Pfam" id="PF13649"/>
    </source>
</evidence>
<evidence type="ECO:0000313" key="3">
    <source>
        <dbReference type="EMBL" id="EBA10388.1"/>
    </source>
</evidence>
<dbReference type="AlphaFoldDB" id="A3JY02"/>
<dbReference type="PANTHER" id="PTHR43667">
    <property type="entry name" value="CYCLOPROPANE-FATTY-ACYL-PHOSPHOLIPID SYNTHASE"/>
    <property type="match status" value="1"/>
</dbReference>
<protein>
    <recommendedName>
        <fullName evidence="5">Methyltransferase domain-containing protein</fullName>
    </recommendedName>
</protein>